<comment type="subcellular location">
    <subcellularLocation>
        <location evidence="1 8">Cytoplasm</location>
    </subcellularLocation>
</comment>
<dbReference type="SUPFAM" id="SSF52402">
    <property type="entry name" value="Adenine nucleotide alpha hydrolases-like"/>
    <property type="match status" value="1"/>
</dbReference>
<gene>
    <name evidence="8 10" type="primary">tilS</name>
    <name evidence="10" type="ORF">ENO59_00920</name>
</gene>
<comment type="similarity">
    <text evidence="8">Belongs to the tRNA(Ile)-lysidine synthase family.</text>
</comment>
<evidence type="ECO:0000256" key="2">
    <source>
        <dbReference type="ARBA" id="ARBA00022490"/>
    </source>
</evidence>
<dbReference type="NCBIfam" id="TIGR02432">
    <property type="entry name" value="lysidine_TilS_N"/>
    <property type="match status" value="1"/>
</dbReference>
<dbReference type="GO" id="GO:0032267">
    <property type="term" value="F:tRNA(Ile)-lysidine synthase activity"/>
    <property type="evidence" value="ECO:0007669"/>
    <property type="project" value="UniProtKB-EC"/>
</dbReference>
<keyword evidence="5 8" id="KW-0547">Nucleotide-binding</keyword>
<evidence type="ECO:0000313" key="10">
    <source>
        <dbReference type="EMBL" id="HER95074.1"/>
    </source>
</evidence>
<dbReference type="EMBL" id="DSGB01000001">
    <property type="protein sequence ID" value="HER95074.1"/>
    <property type="molecule type" value="Genomic_DNA"/>
</dbReference>
<evidence type="ECO:0000256" key="1">
    <source>
        <dbReference type="ARBA" id="ARBA00004496"/>
    </source>
</evidence>
<protein>
    <recommendedName>
        <fullName evidence="8">tRNA(Ile)-lysidine synthase</fullName>
        <ecNumber evidence="8">6.3.4.19</ecNumber>
    </recommendedName>
    <alternativeName>
        <fullName evidence="8">tRNA(Ile)-2-lysyl-cytidine synthase</fullName>
    </alternativeName>
    <alternativeName>
        <fullName evidence="8">tRNA(Ile)-lysidine synthetase</fullName>
    </alternativeName>
</protein>
<dbReference type="HAMAP" id="MF_01161">
    <property type="entry name" value="tRNA_Ile_lys_synt"/>
    <property type="match status" value="1"/>
</dbReference>
<dbReference type="NCBIfam" id="TIGR02433">
    <property type="entry name" value="lysidine_TilS_C"/>
    <property type="match status" value="1"/>
</dbReference>
<evidence type="ECO:0000256" key="8">
    <source>
        <dbReference type="HAMAP-Rule" id="MF_01161"/>
    </source>
</evidence>
<comment type="caution">
    <text evidence="10">The sequence shown here is derived from an EMBL/GenBank/DDBJ whole genome shotgun (WGS) entry which is preliminary data.</text>
</comment>
<dbReference type="Gene3D" id="3.40.50.620">
    <property type="entry name" value="HUPs"/>
    <property type="match status" value="1"/>
</dbReference>
<dbReference type="InterPro" id="IPR012094">
    <property type="entry name" value="tRNA_Ile_lys_synt"/>
</dbReference>
<evidence type="ECO:0000259" key="9">
    <source>
        <dbReference type="SMART" id="SM00977"/>
    </source>
</evidence>
<dbReference type="AlphaFoldDB" id="A0A7V2AYN2"/>
<dbReference type="InterPro" id="IPR012795">
    <property type="entry name" value="tRNA_Ile_lys_synt_N"/>
</dbReference>
<dbReference type="InterPro" id="IPR011063">
    <property type="entry name" value="TilS/TtcA_N"/>
</dbReference>
<feature type="binding site" evidence="8">
    <location>
        <begin position="27"/>
        <end position="32"/>
    </location>
    <ligand>
        <name>ATP</name>
        <dbReference type="ChEBI" id="CHEBI:30616"/>
    </ligand>
</feature>
<feature type="domain" description="Lysidine-tRNA(Ile) synthetase C-terminal" evidence="9">
    <location>
        <begin position="381"/>
        <end position="450"/>
    </location>
</feature>
<dbReference type="GO" id="GO:0005737">
    <property type="term" value="C:cytoplasm"/>
    <property type="evidence" value="ECO:0007669"/>
    <property type="project" value="UniProtKB-SubCell"/>
</dbReference>
<dbReference type="GO" id="GO:0005524">
    <property type="term" value="F:ATP binding"/>
    <property type="evidence" value="ECO:0007669"/>
    <property type="project" value="UniProtKB-UniRule"/>
</dbReference>
<comment type="function">
    <text evidence="8">Ligates lysine onto the cytidine present at position 34 of the AUA codon-specific tRNA(Ile) that contains the anticodon CAU, in an ATP-dependent manner. Cytidine is converted to lysidine, thus changing the amino acid specificity of the tRNA from methionine to isoleucine.</text>
</comment>
<keyword evidence="3 8" id="KW-0436">Ligase</keyword>
<accession>A0A7V2AYN2</accession>
<proteinExistence type="inferred from homology"/>
<dbReference type="PANTHER" id="PTHR43033:SF1">
    <property type="entry name" value="TRNA(ILE)-LYSIDINE SYNTHASE-RELATED"/>
    <property type="match status" value="1"/>
</dbReference>
<evidence type="ECO:0000256" key="6">
    <source>
        <dbReference type="ARBA" id="ARBA00022840"/>
    </source>
</evidence>
<comment type="catalytic activity">
    <reaction evidence="7 8">
        <text>cytidine(34) in tRNA(Ile2) + L-lysine + ATP = lysidine(34) in tRNA(Ile2) + AMP + diphosphate + H(+)</text>
        <dbReference type="Rhea" id="RHEA:43744"/>
        <dbReference type="Rhea" id="RHEA-COMP:10625"/>
        <dbReference type="Rhea" id="RHEA-COMP:10670"/>
        <dbReference type="ChEBI" id="CHEBI:15378"/>
        <dbReference type="ChEBI" id="CHEBI:30616"/>
        <dbReference type="ChEBI" id="CHEBI:32551"/>
        <dbReference type="ChEBI" id="CHEBI:33019"/>
        <dbReference type="ChEBI" id="CHEBI:82748"/>
        <dbReference type="ChEBI" id="CHEBI:83665"/>
        <dbReference type="ChEBI" id="CHEBI:456215"/>
        <dbReference type="EC" id="6.3.4.19"/>
    </reaction>
</comment>
<keyword evidence="6 8" id="KW-0067">ATP-binding</keyword>
<reference evidence="10" key="1">
    <citation type="journal article" date="2020" name="mSystems">
        <title>Genome- and Community-Level Interaction Insights into Carbon Utilization and Element Cycling Functions of Hydrothermarchaeota in Hydrothermal Sediment.</title>
        <authorList>
            <person name="Zhou Z."/>
            <person name="Liu Y."/>
            <person name="Xu W."/>
            <person name="Pan J."/>
            <person name="Luo Z.H."/>
            <person name="Li M."/>
        </authorList>
    </citation>
    <scope>NUCLEOTIDE SEQUENCE [LARGE SCALE GENOMIC DNA]</scope>
    <source>
        <strain evidence="10">SpSt-143</strain>
    </source>
</reference>
<dbReference type="SMART" id="SM00977">
    <property type="entry name" value="TilS_C"/>
    <property type="match status" value="1"/>
</dbReference>
<keyword evidence="2 8" id="KW-0963">Cytoplasm</keyword>
<keyword evidence="4 8" id="KW-0819">tRNA processing</keyword>
<dbReference type="Pfam" id="PF01171">
    <property type="entry name" value="ATP_bind_3"/>
    <property type="match status" value="1"/>
</dbReference>
<dbReference type="InterPro" id="IPR014729">
    <property type="entry name" value="Rossmann-like_a/b/a_fold"/>
</dbReference>
<dbReference type="PANTHER" id="PTHR43033">
    <property type="entry name" value="TRNA(ILE)-LYSIDINE SYNTHASE-RELATED"/>
    <property type="match status" value="1"/>
</dbReference>
<dbReference type="CDD" id="cd01992">
    <property type="entry name" value="TilS_N"/>
    <property type="match status" value="1"/>
</dbReference>
<evidence type="ECO:0000256" key="4">
    <source>
        <dbReference type="ARBA" id="ARBA00022694"/>
    </source>
</evidence>
<dbReference type="Pfam" id="PF11734">
    <property type="entry name" value="TilS_C"/>
    <property type="match status" value="1"/>
</dbReference>
<sequence>MLVEKVRRFIELHGLLRPGERLLVGVSGGVDSVVLLEVLRQLGYSLIVAHVNYKLRGADSDADEAFVRALCRQYRIPIRVARLNLKAKVRGGSIQAAARRVRYAFFARVAQREGIEAVAVGHHQDDQAETLLLNLLRGSGLEGLIGMAPVRPFEVGQKLRLVRPLLSVTRAEIESWARAKGLSWREDVSNTSLNYRRVLVRQVVLPLLRQHFGPNVAERLAHTAELLRAYWQSTFAQVLMQHWLSASESDAVGGYLRQEALAGMPRVWQQRLILEALKRWLPGAPRHRRLAWQVLRLLEAQPGRRLKLPQGTIWRDRKGLRFRRCAPAAPISEEGALEPGRPLVLEGGVFEAVLLSQKPACLNAGTPQVVYVDADRLQWPLWVRRWKPGDRLQPLGMQGHKKVSDLLTDLRVPVDRRAHSYVVCQGEEIVWVAGYRLAEPFRVRPETVHIAQLQFTPIED</sequence>
<dbReference type="GO" id="GO:0006400">
    <property type="term" value="P:tRNA modification"/>
    <property type="evidence" value="ECO:0007669"/>
    <property type="project" value="UniProtKB-UniRule"/>
</dbReference>
<evidence type="ECO:0000256" key="3">
    <source>
        <dbReference type="ARBA" id="ARBA00022598"/>
    </source>
</evidence>
<dbReference type="SUPFAM" id="SSF56037">
    <property type="entry name" value="PheT/TilS domain"/>
    <property type="match status" value="1"/>
</dbReference>
<comment type="domain">
    <text evidence="8">The N-terminal region contains the highly conserved SGGXDS motif, predicted to be a P-loop motif involved in ATP binding.</text>
</comment>
<evidence type="ECO:0000256" key="5">
    <source>
        <dbReference type="ARBA" id="ARBA00022741"/>
    </source>
</evidence>
<dbReference type="EC" id="6.3.4.19" evidence="8"/>
<evidence type="ECO:0000256" key="7">
    <source>
        <dbReference type="ARBA" id="ARBA00048539"/>
    </source>
</evidence>
<dbReference type="InterPro" id="IPR012796">
    <property type="entry name" value="Lysidine-tRNA-synth_C"/>
</dbReference>
<organism evidence="10">
    <name type="scientific">Rhodothermus marinus</name>
    <name type="common">Rhodothermus obamensis</name>
    <dbReference type="NCBI Taxonomy" id="29549"/>
    <lineage>
        <taxon>Bacteria</taxon>
        <taxon>Pseudomonadati</taxon>
        <taxon>Rhodothermota</taxon>
        <taxon>Rhodothermia</taxon>
        <taxon>Rhodothermales</taxon>
        <taxon>Rhodothermaceae</taxon>
        <taxon>Rhodothermus</taxon>
    </lineage>
</organism>
<name>A0A7V2AYN2_RHOMR</name>